<gene>
    <name evidence="2" type="primary">LOC107826774</name>
</gene>
<proteinExistence type="predicted"/>
<dbReference type="PaxDb" id="4097-A0A1S4D773"/>
<dbReference type="RefSeq" id="XP_016509290.1">
    <property type="nucleotide sequence ID" value="XM_016653804.1"/>
</dbReference>
<name>A0A1S4D773_TOBAC</name>
<dbReference type="AlphaFoldDB" id="A0A1S4D773"/>
<feature type="region of interest" description="Disordered" evidence="1">
    <location>
        <begin position="88"/>
        <end position="111"/>
    </location>
</feature>
<feature type="compositionally biased region" description="Basic and acidic residues" evidence="1">
    <location>
        <begin position="88"/>
        <end position="105"/>
    </location>
</feature>
<dbReference type="PANTHER" id="PTHR33240">
    <property type="entry name" value="OS08G0508500 PROTEIN"/>
    <property type="match status" value="1"/>
</dbReference>
<evidence type="ECO:0000256" key="1">
    <source>
        <dbReference type="SAM" id="MobiDB-lite"/>
    </source>
</evidence>
<dbReference type="OrthoDB" id="10306518at2759"/>
<organism evidence="2">
    <name type="scientific">Nicotiana tabacum</name>
    <name type="common">Common tobacco</name>
    <dbReference type="NCBI Taxonomy" id="4097"/>
    <lineage>
        <taxon>Eukaryota</taxon>
        <taxon>Viridiplantae</taxon>
        <taxon>Streptophyta</taxon>
        <taxon>Embryophyta</taxon>
        <taxon>Tracheophyta</taxon>
        <taxon>Spermatophyta</taxon>
        <taxon>Magnoliopsida</taxon>
        <taxon>eudicotyledons</taxon>
        <taxon>Gunneridae</taxon>
        <taxon>Pentapetalae</taxon>
        <taxon>asterids</taxon>
        <taxon>lamiids</taxon>
        <taxon>Solanales</taxon>
        <taxon>Solanaceae</taxon>
        <taxon>Nicotianoideae</taxon>
        <taxon>Nicotianeae</taxon>
        <taxon>Nicotiana</taxon>
    </lineage>
</organism>
<sequence>MQVDDKVVPKARSLSGFDNSSVIIKGEIVLTTFAEGDIQDTKFQVMDTGMAYNMILRRPWINDMDVVPSTLYQVIKFPLQWGIRQIRGDQQDSKRQTDVDSRPDVIQEPEENENIKTTIKELEAIILFKHWPDRKVYIGAKLSPEMKDMKGIPPEVMTHKLNEDPLYPRSSKRKGSKGPSNIK</sequence>
<dbReference type="KEGG" id="nta:107826774"/>
<protein>
    <submittedName>
        <fullName evidence="2">Uncharacterized protein</fullName>
    </submittedName>
</protein>
<feature type="region of interest" description="Disordered" evidence="1">
    <location>
        <begin position="149"/>
        <end position="183"/>
    </location>
</feature>
<evidence type="ECO:0000313" key="2">
    <source>
        <dbReference type="RefSeq" id="XP_016509290.1"/>
    </source>
</evidence>
<dbReference type="PANTHER" id="PTHR33240:SF8">
    <property type="entry name" value="OS03G0439900 PROTEIN"/>
    <property type="match status" value="1"/>
</dbReference>
<reference evidence="2" key="1">
    <citation type="submission" date="2025-08" db="UniProtKB">
        <authorList>
            <consortium name="RefSeq"/>
        </authorList>
    </citation>
    <scope>IDENTIFICATION</scope>
</reference>
<accession>A0A1S4D773</accession>